<feature type="region of interest" description="Disordered" evidence="2">
    <location>
        <begin position="1"/>
        <end position="27"/>
    </location>
</feature>
<evidence type="ECO:0000313" key="3">
    <source>
        <dbReference type="EMBL" id="EAK88206.1"/>
    </source>
</evidence>
<feature type="region of interest" description="Disordered" evidence="2">
    <location>
        <begin position="156"/>
        <end position="178"/>
    </location>
</feature>
<feature type="compositionally biased region" description="Basic residues" evidence="2">
    <location>
        <begin position="81"/>
        <end position="92"/>
    </location>
</feature>
<sequence>NIQLKGRKLVKKMSKLKKAKSSKKLSFSDVGLEPKPIFELDDLSYKQRRKIKKNSINSDDNENENFEKETKLMTKSELKKAEKKRKSLNKNKNKSEEEKSTTLTENDELKMIRELSKKMVANSNNFKSLIKDGNDDKEVKTNSFLSLEDSFRSVSEYNNSSFDTDSSESSSSSDNDELLDIVEEKHEEIINNLKQDNVVIDLTKPEEKIDTYENLFDEILDDKIKKEKELTPKKNDDINDQFINDIKKNDDVVKDKKHGNLLEIVNSSLDDMDLSTKKEENHDSIQEVSKSESSSPKKFSKRKMLYNFANSVWDYVKPVSLDELERKQSESKTIEGESKNKDNDESELLKSHIEEVELNTKEINNSNVKLEENKTFENNNESLDEKVELNKVEDLKRSKSQEIISHLNNYGNINDQEILMNTSTKLSNSHNGSLVSTPIRKSKRQIIYNFANSIWDYVKPVSLDELEERRKTNNDLNVDSNQPIDELKKSSFLNDEVSDSEFYIHDTEEEEDNKEEKNEFVLYSEINKEENVDIKQDVDCFEKEKNNDKNQLPLNVIHGKMKKETNIEEIHLPLVETLSEEGNKDHTSVTLQEDNEKEIIEENKQSQTNIINPELQVNSLDSELELNPVEKLEIDKEEDLKENKEEETEKEENLDKKDGMENGEELEGEKEELEKRNDLENEKGELKNKEEDLENKEEPEKNNDMEDKKEDQESKVEEQENKEELEDEKEYQENKEKELEEKETENQNSKEDEQNYLNIVSNSNYSEDQQKEVDQINFETNHLDEILENIATDSNTIMEELSHISIANKQDHTNIIQIPDLSEISLIQEIIDSNRLNIFHGTIEKPPDQEHIEINHEIQASMESSLNEYNSIINKEEEEKEEEETHLLHQNHFDTTQTMVERMEDEILNTNLNIDEYNELFNNLHTHANLNSDEYNMNSLENQAEEKDTHFNFQLQQDLHKDHPHLYQQVSIQEIDDSLFMSISSDKFLFENTMLISEKQVKNQHGMVGYSFQALECCSGKNDHPNISSEFISEALKTQHSRSKVNKIKQFNKLYRINNKLNKKFREINNKISIFNQEESYTKKDIDLKVKFDDIQPDSSNYINERPSLNKEEGYIVIEEILPTHEIFNPKIFLDASVNTEIIPKFNNNYQEKGVNTHFEHIKEDQNQSTSSQVPETTNFLEKDKKVDSIFRNEIYKILDNTRLVKKAQRLKSGYANNDQVEIETDHNFKNSTSSNIKYNRERYIKPGNNRYDIITQETSRRYIKDYPESNSEESIKVFSPKNNYNIPKNSQVIIENTPKYNYEYEDYNHISPKSLEPINNTKNYYSYYLGSNSNSPTSNNYSNIRDFSNISNSNSNNVNTSSYYYNGGDNHTQIKYPEYFIKPNNKYVNELGRSNYHVNYYCGKSGGSEEVKRYMYVEGLTNKNQGSFYFYPPGQARN</sequence>
<feature type="compositionally biased region" description="Basic and acidic residues" evidence="2">
    <location>
        <begin position="628"/>
        <end position="644"/>
    </location>
</feature>
<feature type="compositionally biased region" description="Basic residues" evidence="2">
    <location>
        <begin position="1"/>
        <end position="23"/>
    </location>
</feature>
<dbReference type="EMBL" id="AAEE01000007">
    <property type="protein sequence ID" value="EAK88206.1"/>
    <property type="molecule type" value="Genomic_DNA"/>
</dbReference>
<feature type="compositionally biased region" description="Low complexity" evidence="2">
    <location>
        <begin position="158"/>
        <end position="173"/>
    </location>
</feature>
<feature type="non-terminal residue" evidence="3">
    <location>
        <position position="1"/>
    </location>
</feature>
<proteinExistence type="predicted"/>
<comment type="caution">
    <text evidence="3">The sequence shown here is derived from an EMBL/GenBank/DDBJ whole genome shotgun (WGS) entry which is preliminary data.</text>
</comment>
<evidence type="ECO:0000256" key="2">
    <source>
        <dbReference type="SAM" id="MobiDB-lite"/>
    </source>
</evidence>
<keyword evidence="4" id="KW-1185">Reference proteome</keyword>
<evidence type="ECO:0000256" key="1">
    <source>
        <dbReference type="SAM" id="Coils"/>
    </source>
</evidence>
<feature type="region of interest" description="Disordered" evidence="2">
    <location>
        <begin position="324"/>
        <end position="347"/>
    </location>
</feature>
<protein>
    <submittedName>
        <fullName evidence="3">Uncharacterized protein</fullName>
    </submittedName>
</protein>
<feature type="compositionally biased region" description="Basic and acidic residues" evidence="2">
    <location>
        <begin position="651"/>
        <end position="660"/>
    </location>
</feature>
<keyword evidence="1" id="KW-0175">Coiled coil</keyword>
<accession>Q5CRM3</accession>
<name>Q5CRM3_CRYPI</name>
<feature type="region of interest" description="Disordered" evidence="2">
    <location>
        <begin position="628"/>
        <end position="755"/>
    </location>
</feature>
<dbReference type="OMA" id="CSGDDCS"/>
<feature type="compositionally biased region" description="Basic and acidic residues" evidence="2">
    <location>
        <begin position="274"/>
        <end position="285"/>
    </location>
</feature>
<dbReference type="Proteomes" id="UP000006726">
    <property type="component" value="Chromosome 5"/>
</dbReference>
<dbReference type="KEGG" id="cpv:cgd5_2250"/>
<organism evidence="3 4">
    <name type="scientific">Cryptosporidium parvum (strain Iowa II)</name>
    <dbReference type="NCBI Taxonomy" id="353152"/>
    <lineage>
        <taxon>Eukaryota</taxon>
        <taxon>Sar</taxon>
        <taxon>Alveolata</taxon>
        <taxon>Apicomplexa</taxon>
        <taxon>Conoidasida</taxon>
        <taxon>Coccidia</taxon>
        <taxon>Eucoccidiorida</taxon>
        <taxon>Eimeriorina</taxon>
        <taxon>Cryptosporidiidae</taxon>
        <taxon>Cryptosporidium</taxon>
    </lineage>
</organism>
<dbReference type="GeneID" id="3373344"/>
<feature type="compositionally biased region" description="Acidic residues" evidence="2">
    <location>
        <begin position="720"/>
        <end position="730"/>
    </location>
</feature>
<feature type="compositionally biased region" description="Basic and acidic residues" evidence="2">
    <location>
        <begin position="65"/>
        <end position="80"/>
    </location>
</feature>
<feature type="compositionally biased region" description="Basic and acidic residues" evidence="2">
    <location>
        <begin position="731"/>
        <end position="753"/>
    </location>
</feature>
<feature type="compositionally biased region" description="Basic and acidic residues" evidence="2">
    <location>
        <begin position="672"/>
        <end position="719"/>
    </location>
</feature>
<dbReference type="OrthoDB" id="343811at2759"/>
<gene>
    <name evidence="3" type="ORF">cgd5_2250</name>
</gene>
<reference evidence="3 4" key="1">
    <citation type="journal article" date="2004" name="Science">
        <title>Complete genome sequence of the apicomplexan, Cryptosporidium parvum.</title>
        <authorList>
            <person name="Abrahamsen M.S."/>
            <person name="Templeton T.J."/>
            <person name="Enomoto S."/>
            <person name="Abrahante J.E."/>
            <person name="Zhu G."/>
            <person name="Lancto C.A."/>
            <person name="Deng M."/>
            <person name="Liu C."/>
            <person name="Widmer G."/>
            <person name="Tzipori S."/>
            <person name="Buck G.A."/>
            <person name="Xu P."/>
            <person name="Bankier A.T."/>
            <person name="Dear P.H."/>
            <person name="Konfortov B.A."/>
            <person name="Spriggs H.F."/>
            <person name="Iyer L."/>
            <person name="Anantharaman V."/>
            <person name="Aravind L."/>
            <person name="Kapur V."/>
        </authorList>
    </citation>
    <scope>NUCLEOTIDE SEQUENCE [LARGE SCALE GENOMIC DNA]</scope>
    <source>
        <strain evidence="4">Iowa II</strain>
    </source>
</reference>
<dbReference type="RefSeq" id="XP_626163.1">
    <property type="nucleotide sequence ID" value="XM_626163.1"/>
</dbReference>
<feature type="region of interest" description="Disordered" evidence="2">
    <location>
        <begin position="273"/>
        <end position="296"/>
    </location>
</feature>
<feature type="coiled-coil region" evidence="1">
    <location>
        <begin position="859"/>
        <end position="920"/>
    </location>
</feature>
<feature type="region of interest" description="Disordered" evidence="2">
    <location>
        <begin position="51"/>
        <end position="109"/>
    </location>
</feature>
<evidence type="ECO:0000313" key="4">
    <source>
        <dbReference type="Proteomes" id="UP000006726"/>
    </source>
</evidence>
<feature type="compositionally biased region" description="Acidic residues" evidence="2">
    <location>
        <begin position="661"/>
        <end position="671"/>
    </location>
</feature>
<dbReference type="InParanoid" id="Q5CRM3"/>
<dbReference type="STRING" id="353152.Q5CRM3"/>